<dbReference type="InterPro" id="IPR037104">
    <property type="entry name" value="Annexin_sf"/>
</dbReference>
<dbReference type="PRINTS" id="PR00196">
    <property type="entry name" value="ANNEXIN"/>
</dbReference>
<evidence type="ECO:0000313" key="4">
    <source>
        <dbReference type="EMBL" id="ETO15960.1"/>
    </source>
</evidence>
<reference evidence="4 5" key="1">
    <citation type="journal article" date="2013" name="Curr. Biol.">
        <title>The Genome of the Foraminiferan Reticulomyxa filosa.</title>
        <authorList>
            <person name="Glockner G."/>
            <person name="Hulsmann N."/>
            <person name="Schleicher M."/>
            <person name="Noegel A.A."/>
            <person name="Eichinger L."/>
            <person name="Gallinger C."/>
            <person name="Pawlowski J."/>
            <person name="Sierra R."/>
            <person name="Euteneuer U."/>
            <person name="Pillet L."/>
            <person name="Moustafa A."/>
            <person name="Platzer M."/>
            <person name="Groth M."/>
            <person name="Szafranski K."/>
            <person name="Schliwa M."/>
        </authorList>
    </citation>
    <scope>NUCLEOTIDE SEQUENCE [LARGE SCALE GENOMIC DNA]</scope>
</reference>
<dbReference type="EMBL" id="ASPP01018668">
    <property type="protein sequence ID" value="ETO15960.1"/>
    <property type="molecule type" value="Genomic_DNA"/>
</dbReference>
<dbReference type="GO" id="GO:0005509">
    <property type="term" value="F:calcium ion binding"/>
    <property type="evidence" value="ECO:0007669"/>
    <property type="project" value="InterPro"/>
</dbReference>
<dbReference type="AlphaFoldDB" id="X6MSA1"/>
<evidence type="ECO:0000256" key="3">
    <source>
        <dbReference type="ARBA" id="ARBA00023216"/>
    </source>
</evidence>
<evidence type="ECO:0000313" key="5">
    <source>
        <dbReference type="Proteomes" id="UP000023152"/>
    </source>
</evidence>
<keyword evidence="5" id="KW-1185">Reference proteome</keyword>
<evidence type="ECO:0008006" key="6">
    <source>
        <dbReference type="Google" id="ProtNLM"/>
    </source>
</evidence>
<dbReference type="PROSITE" id="PS51897">
    <property type="entry name" value="ANNEXIN_2"/>
    <property type="match status" value="1"/>
</dbReference>
<organism evidence="4 5">
    <name type="scientific">Reticulomyxa filosa</name>
    <dbReference type="NCBI Taxonomy" id="46433"/>
    <lineage>
        <taxon>Eukaryota</taxon>
        <taxon>Sar</taxon>
        <taxon>Rhizaria</taxon>
        <taxon>Retaria</taxon>
        <taxon>Foraminifera</taxon>
        <taxon>Monothalamids</taxon>
        <taxon>Reticulomyxidae</taxon>
        <taxon>Reticulomyxa</taxon>
    </lineage>
</organism>
<dbReference type="GO" id="GO:0005886">
    <property type="term" value="C:plasma membrane"/>
    <property type="evidence" value="ECO:0007669"/>
    <property type="project" value="TreeGrafter"/>
</dbReference>
<comment type="caution">
    <text evidence="4">The sequence shown here is derived from an EMBL/GenBank/DDBJ whole genome shotgun (WGS) entry which is preliminary data.</text>
</comment>
<keyword evidence="3" id="KW-0041">Annexin</keyword>
<dbReference type="Pfam" id="PF00191">
    <property type="entry name" value="Annexin"/>
    <property type="match status" value="2"/>
</dbReference>
<dbReference type="GO" id="GO:0005544">
    <property type="term" value="F:calcium-dependent phospholipid binding"/>
    <property type="evidence" value="ECO:0007669"/>
    <property type="project" value="InterPro"/>
</dbReference>
<dbReference type="GO" id="GO:0005737">
    <property type="term" value="C:cytoplasm"/>
    <property type="evidence" value="ECO:0007669"/>
    <property type="project" value="TreeGrafter"/>
</dbReference>
<proteinExistence type="inferred from homology"/>
<dbReference type="PANTHER" id="PTHR10502:SF102">
    <property type="entry name" value="ANNEXIN B11"/>
    <property type="match status" value="1"/>
</dbReference>
<evidence type="ECO:0000256" key="1">
    <source>
        <dbReference type="ARBA" id="ARBA00007831"/>
    </source>
</evidence>
<keyword evidence="2" id="KW-0677">Repeat</keyword>
<gene>
    <name evidence="4" type="ORF">RFI_21402</name>
</gene>
<dbReference type="SMART" id="SM00335">
    <property type="entry name" value="ANX"/>
    <property type="match status" value="2"/>
</dbReference>
<accession>X6MSA1</accession>
<name>X6MSA1_RETFI</name>
<comment type="similarity">
    <text evidence="1">Belongs to the annexin family.</text>
</comment>
<dbReference type="InterPro" id="IPR001464">
    <property type="entry name" value="Annexin"/>
</dbReference>
<sequence>MNQLITYTQSNKIRKSMKTMVGTKDHLLIRCIVSRSEIDLKEIITTFNNKFGEGKSLSQWLKEEASGAYRKILIGLCGFDTNQEQQIQETLDAVTDTKLEDNKSWDQYWTTSPSVQLNSEFDATIAAQIFADIAFRMCIYHHPMFTHILDILSVVTSINNQQRQELKQKFESNGKNTKKATLEDVVSQILGKRGKTTLLMVSLLSPIAYYRAQIIREGLKNLPLLIETICTSTNAQLRDTMLAYVTHYKADLVSDVDKATKGKKNLNWMLKEILKSQRPEGLQLNMTEVNKDMKELKEASESNKANAGFGTWENFFVSRSLSHIKKVAEVYDTISGLTLDSNKTILCFSLFIFVEKAILLTFGYY</sequence>
<protein>
    <recommendedName>
        <fullName evidence="6">Annexin</fullName>
    </recommendedName>
</protein>
<dbReference type="Gene3D" id="1.10.220.10">
    <property type="entry name" value="Annexin"/>
    <property type="match status" value="2"/>
</dbReference>
<evidence type="ECO:0000256" key="2">
    <source>
        <dbReference type="ARBA" id="ARBA00022737"/>
    </source>
</evidence>
<dbReference type="Proteomes" id="UP000023152">
    <property type="component" value="Unassembled WGS sequence"/>
</dbReference>
<dbReference type="PANTHER" id="PTHR10502">
    <property type="entry name" value="ANNEXIN"/>
    <property type="match status" value="1"/>
</dbReference>
<dbReference type="InterPro" id="IPR018502">
    <property type="entry name" value="Annexin_repeat"/>
</dbReference>
<dbReference type="OrthoDB" id="37886at2759"/>
<dbReference type="GO" id="GO:0001786">
    <property type="term" value="F:phosphatidylserine binding"/>
    <property type="evidence" value="ECO:0007669"/>
    <property type="project" value="TreeGrafter"/>
</dbReference>
<dbReference type="SUPFAM" id="SSF47874">
    <property type="entry name" value="Annexin"/>
    <property type="match status" value="2"/>
</dbReference>